<protein>
    <submittedName>
        <fullName evidence="2">Uncharacterized protein</fullName>
    </submittedName>
</protein>
<reference evidence="2 3" key="1">
    <citation type="submission" date="2019-03" db="EMBL/GenBank/DDBJ databases">
        <title>First draft genome of Liparis tanakae, snailfish: a comprehensive survey of snailfish specific genes.</title>
        <authorList>
            <person name="Kim W."/>
            <person name="Song I."/>
            <person name="Jeong J.-H."/>
            <person name="Kim D."/>
            <person name="Kim S."/>
            <person name="Ryu S."/>
            <person name="Song J.Y."/>
            <person name="Lee S.K."/>
        </authorList>
    </citation>
    <scope>NUCLEOTIDE SEQUENCE [LARGE SCALE GENOMIC DNA]</scope>
    <source>
        <tissue evidence="2">Muscle</tissue>
    </source>
</reference>
<dbReference type="AlphaFoldDB" id="A0A4Z2HW70"/>
<sequence>MACGAALAAVYSGLIHRLQDEGNRSGGLVFALSDDAWPRPRAPQPAAAPEQVLQHHGHAADAPTSDLLKDFRDPD</sequence>
<feature type="region of interest" description="Disordered" evidence="1">
    <location>
        <begin position="37"/>
        <end position="75"/>
    </location>
</feature>
<dbReference type="EMBL" id="SRLO01000169">
    <property type="protein sequence ID" value="TNN69928.1"/>
    <property type="molecule type" value="Genomic_DNA"/>
</dbReference>
<gene>
    <name evidence="2" type="ORF">EYF80_019801</name>
</gene>
<organism evidence="2 3">
    <name type="scientific">Liparis tanakae</name>
    <name type="common">Tanaka's snailfish</name>
    <dbReference type="NCBI Taxonomy" id="230148"/>
    <lineage>
        <taxon>Eukaryota</taxon>
        <taxon>Metazoa</taxon>
        <taxon>Chordata</taxon>
        <taxon>Craniata</taxon>
        <taxon>Vertebrata</taxon>
        <taxon>Euteleostomi</taxon>
        <taxon>Actinopterygii</taxon>
        <taxon>Neopterygii</taxon>
        <taxon>Teleostei</taxon>
        <taxon>Neoteleostei</taxon>
        <taxon>Acanthomorphata</taxon>
        <taxon>Eupercaria</taxon>
        <taxon>Perciformes</taxon>
        <taxon>Cottioidei</taxon>
        <taxon>Cottales</taxon>
        <taxon>Liparidae</taxon>
        <taxon>Liparis</taxon>
    </lineage>
</organism>
<proteinExistence type="predicted"/>
<evidence type="ECO:0000313" key="3">
    <source>
        <dbReference type="Proteomes" id="UP000314294"/>
    </source>
</evidence>
<evidence type="ECO:0000256" key="1">
    <source>
        <dbReference type="SAM" id="MobiDB-lite"/>
    </source>
</evidence>
<dbReference type="Proteomes" id="UP000314294">
    <property type="component" value="Unassembled WGS sequence"/>
</dbReference>
<comment type="caution">
    <text evidence="2">The sequence shown here is derived from an EMBL/GenBank/DDBJ whole genome shotgun (WGS) entry which is preliminary data.</text>
</comment>
<keyword evidence="3" id="KW-1185">Reference proteome</keyword>
<evidence type="ECO:0000313" key="2">
    <source>
        <dbReference type="EMBL" id="TNN69928.1"/>
    </source>
</evidence>
<accession>A0A4Z2HW70</accession>
<dbReference type="OrthoDB" id="7773036at2759"/>
<name>A0A4Z2HW70_9TELE</name>